<keyword evidence="1" id="KW-0694">RNA-binding</keyword>
<reference evidence="3" key="1">
    <citation type="journal article" date="2020" name="ISME J.">
        <title>Gammaproteobacteria mediating utilization of methyl-, sulfur- and petroleum organic compounds in deep ocean hydrothermal plumes.</title>
        <authorList>
            <person name="Zhou Z."/>
            <person name="Liu Y."/>
            <person name="Pan J."/>
            <person name="Cron B.R."/>
            <person name="Toner B.M."/>
            <person name="Anantharaman K."/>
            <person name="Breier J.A."/>
            <person name="Dick G.J."/>
            <person name="Li M."/>
        </authorList>
    </citation>
    <scope>NUCLEOTIDE SEQUENCE</scope>
    <source>
        <strain evidence="3">SZUA-1515</strain>
    </source>
</reference>
<dbReference type="EMBL" id="DQVM01000017">
    <property type="protein sequence ID" value="HIQ29102.1"/>
    <property type="molecule type" value="Genomic_DNA"/>
</dbReference>
<evidence type="ECO:0000313" key="3">
    <source>
        <dbReference type="EMBL" id="HIQ29102.1"/>
    </source>
</evidence>
<accession>A0A833E964</accession>
<dbReference type="InterPro" id="IPR025849">
    <property type="entry name" value="MJ0421-like_SPOUT_MTase"/>
</dbReference>
<dbReference type="AlphaFoldDB" id="A0A833E964"/>
<feature type="domain" description="THUMP" evidence="2">
    <location>
        <begin position="48"/>
        <end position="153"/>
    </location>
</feature>
<dbReference type="InterPro" id="IPR004114">
    <property type="entry name" value="THUMP_dom"/>
</dbReference>
<dbReference type="Gene3D" id="3.40.1280.10">
    <property type="match status" value="1"/>
</dbReference>
<comment type="caution">
    <text evidence="3">The sequence shown here is derived from an EMBL/GenBank/DDBJ whole genome shotgun (WGS) entry which is preliminary data.</text>
</comment>
<dbReference type="PANTHER" id="PTHR43209">
    <property type="entry name" value="TRNA SULFURTRANSFERASE"/>
    <property type="match status" value="1"/>
</dbReference>
<dbReference type="SUPFAM" id="SSF75217">
    <property type="entry name" value="alpha/beta knot"/>
    <property type="match status" value="1"/>
</dbReference>
<dbReference type="Proteomes" id="UP000608579">
    <property type="component" value="Unassembled WGS sequence"/>
</dbReference>
<dbReference type="SMART" id="SM00981">
    <property type="entry name" value="THUMP"/>
    <property type="match status" value="1"/>
</dbReference>
<evidence type="ECO:0000256" key="1">
    <source>
        <dbReference type="PROSITE-ProRule" id="PRU00529"/>
    </source>
</evidence>
<name>A0A833E964_CALS0</name>
<dbReference type="InterPro" id="IPR029026">
    <property type="entry name" value="tRNA_m1G_MTases_N"/>
</dbReference>
<dbReference type="PROSITE" id="PS51165">
    <property type="entry name" value="THUMP"/>
    <property type="match status" value="1"/>
</dbReference>
<dbReference type="GO" id="GO:0052837">
    <property type="term" value="P:thiazole biosynthetic process"/>
    <property type="evidence" value="ECO:0007669"/>
    <property type="project" value="TreeGrafter"/>
</dbReference>
<proteinExistence type="predicted"/>
<organism evidence="3 4">
    <name type="scientific">Caldiarchaeum subterraneum</name>
    <dbReference type="NCBI Taxonomy" id="311458"/>
    <lineage>
        <taxon>Archaea</taxon>
        <taxon>Nitrososphaerota</taxon>
        <taxon>Candidatus Caldarchaeales</taxon>
        <taxon>Candidatus Caldarchaeaceae</taxon>
        <taxon>Candidatus Caldarchaeum</taxon>
    </lineage>
</organism>
<dbReference type="PANTHER" id="PTHR43209:SF1">
    <property type="entry name" value="TRNA SULFURTRANSFERASE"/>
    <property type="match status" value="1"/>
</dbReference>
<sequence length="351" mass="39059">MEIIIKTPLGLEKIVASRVKELEPNAVLTVKPHGYEGLVIVEKCPDKQLLKSRIEYEIPEAEKIIPVEATVEASLDTIAKASAEIARSKILSNETFAVRTIRRGKHGFTSVDVNRIAGAEVVKATGAPVNLDFPDKIVQVEIIQDKAALSILDGRVEWRKMGMNKRSSLSLFNRISIVQMPYLGSLEGARELGARIGRAVQAYEVKELVIAPNKPVNAIELATFINGVREGIESRYAIQRRSYARKVEKTPVIVQDLYQLVRERREEPIVVFEPEGEVLEQALERLSNLFKQQRRVNFLLGSREGIPKGVYRIAHLVIDLSPDITLPTELAAPVALASVYTALALKNNVEE</sequence>
<dbReference type="InterPro" id="IPR050102">
    <property type="entry name" value="tRNA_sulfurtransferase_ThiI"/>
</dbReference>
<dbReference type="GO" id="GO:0003723">
    <property type="term" value="F:RNA binding"/>
    <property type="evidence" value="ECO:0007669"/>
    <property type="project" value="UniProtKB-UniRule"/>
</dbReference>
<dbReference type="SUPFAM" id="SSF143437">
    <property type="entry name" value="THUMP domain-like"/>
    <property type="match status" value="1"/>
</dbReference>
<dbReference type="Gene3D" id="3.30.2130.30">
    <property type="match status" value="1"/>
</dbReference>
<gene>
    <name evidence="3" type="ORF">EYH45_00900</name>
</gene>
<dbReference type="Pfam" id="PF14419">
    <property type="entry name" value="SPOUT_MTase_2"/>
    <property type="match status" value="1"/>
</dbReference>
<dbReference type="Pfam" id="PF02926">
    <property type="entry name" value="THUMP"/>
    <property type="match status" value="1"/>
</dbReference>
<dbReference type="GO" id="GO:0002937">
    <property type="term" value="P:tRNA 4-thiouridine biosynthesis"/>
    <property type="evidence" value="ECO:0007669"/>
    <property type="project" value="TreeGrafter"/>
</dbReference>
<evidence type="ECO:0000313" key="4">
    <source>
        <dbReference type="Proteomes" id="UP000608579"/>
    </source>
</evidence>
<evidence type="ECO:0000259" key="2">
    <source>
        <dbReference type="PROSITE" id="PS51165"/>
    </source>
</evidence>
<dbReference type="InterPro" id="IPR029028">
    <property type="entry name" value="Alpha/beta_knot_MTases"/>
</dbReference>
<protein>
    <recommendedName>
        <fullName evidence="2">THUMP domain-containing protein</fullName>
    </recommendedName>
</protein>
<dbReference type="GO" id="GO:0005829">
    <property type="term" value="C:cytosol"/>
    <property type="evidence" value="ECO:0007669"/>
    <property type="project" value="TreeGrafter"/>
</dbReference>